<dbReference type="EMBL" id="CAKE01000001">
    <property type="protein sequence ID" value="CCI80971.1"/>
    <property type="molecule type" value="Genomic_DNA"/>
</dbReference>
<sequence>MRPVTVGLADKIRKNTFQIYQKSGHKKITLRHIAQVCSCSPVPVYGAFGTYDEMLHYCLKSSVDEVISKAEDEHSHSLLLDFDLALLKCVATNKGFKEEFTLKASKVILEKELSCGCEKLLNAHKIELTKKMKFEVNQNTKFIYNFVSLLHPGFLEKDNSHIFENVIINLHKHTLNLDDKHKISVEF</sequence>
<dbReference type="Proteomes" id="UP000009320">
    <property type="component" value="Unassembled WGS sequence"/>
</dbReference>
<dbReference type="RefSeq" id="WP_008469552.1">
    <property type="nucleotide sequence ID" value="NZ_AYZP01000001.1"/>
</dbReference>
<dbReference type="AlphaFoldDB" id="I7JU47"/>
<proteinExistence type="predicted"/>
<dbReference type="InterPro" id="IPR009057">
    <property type="entry name" value="Homeodomain-like_sf"/>
</dbReference>
<evidence type="ECO:0000313" key="1">
    <source>
        <dbReference type="EMBL" id="CCI80971.1"/>
    </source>
</evidence>
<comment type="caution">
    <text evidence="1">The sequence shown here is derived from an EMBL/GenBank/DDBJ whole genome shotgun (WGS) entry which is preliminary data.</text>
</comment>
<name>I7JU47_9LACO</name>
<keyword evidence="2" id="KW-1185">Reference proteome</keyword>
<accession>I7JU47</accession>
<protein>
    <submittedName>
        <fullName evidence="1">Uncharacterized protein</fullName>
    </submittedName>
</protein>
<dbReference type="GeneID" id="82846257"/>
<reference evidence="1 2" key="1">
    <citation type="submission" date="2012-06" db="EMBL/GenBank/DDBJ databases">
        <title>Draft Genome Sequence of Lactobacillus hominis Strain CRBIP 24.179T, isolated from human intestine.</title>
        <authorList>
            <person name="Cousin S."/>
            <person name="Ma L."/>
            <person name="Bizet C."/>
            <person name="Loux V."/>
            <person name="Bouchier C."/>
            <person name="Clermont D."/>
            <person name="Creno S."/>
        </authorList>
    </citation>
    <scope>NUCLEOTIDE SEQUENCE [LARGE SCALE GENOMIC DNA]</scope>
    <source>
        <strain evidence="2">CRBIP 24.179T</strain>
    </source>
</reference>
<gene>
    <name evidence="1" type="ORF">BN55_03405</name>
</gene>
<dbReference type="PATRIC" id="fig|1423758.3.peg.267"/>
<evidence type="ECO:0000313" key="2">
    <source>
        <dbReference type="Proteomes" id="UP000009320"/>
    </source>
</evidence>
<organism evidence="1 2">
    <name type="scientific">Lactobacillus hominis DSM 23910 = CRBIP 24.179</name>
    <dbReference type="NCBI Taxonomy" id="1423758"/>
    <lineage>
        <taxon>Bacteria</taxon>
        <taxon>Bacillati</taxon>
        <taxon>Bacillota</taxon>
        <taxon>Bacilli</taxon>
        <taxon>Lactobacillales</taxon>
        <taxon>Lactobacillaceae</taxon>
        <taxon>Lactobacillus</taxon>
    </lineage>
</organism>
<dbReference type="SUPFAM" id="SSF46689">
    <property type="entry name" value="Homeodomain-like"/>
    <property type="match status" value="1"/>
</dbReference>